<accession>A0AAX2UPW3</accession>
<protein>
    <submittedName>
        <fullName evidence="1">Uncharacterized protein</fullName>
    </submittedName>
</protein>
<gene>
    <name evidence="1" type="ORF">CF123_17940</name>
</gene>
<name>A0AAX2UPW3_AERVE</name>
<evidence type="ECO:0000313" key="2">
    <source>
        <dbReference type="Proteomes" id="UP000796104"/>
    </source>
</evidence>
<reference evidence="1" key="1">
    <citation type="submission" date="2017-10" db="EMBL/GenBank/DDBJ databases">
        <authorList>
            <person name="Colston S.M."/>
            <person name="Graf J."/>
        </authorList>
    </citation>
    <scope>NUCLEOTIDE SEQUENCE</scope>
    <source>
        <strain evidence="1">BAQ071013-135</strain>
    </source>
</reference>
<sequence>MGIRTMSAGFTDSLGITYEAAIFEIDEIDLCYRLAEVNGELVEVVKEVGFRAAYWASPEAKATGAPKQIFCDKVGNAALWVPFSEVVELSPDGMVAICMKELEKAIGRTGQ</sequence>
<evidence type="ECO:0000313" key="1">
    <source>
        <dbReference type="EMBL" id="TND52000.1"/>
    </source>
</evidence>
<comment type="caution">
    <text evidence="1">The sequence shown here is derived from an EMBL/GenBank/DDBJ whole genome shotgun (WGS) entry which is preliminary data.</text>
</comment>
<dbReference type="Proteomes" id="UP000796104">
    <property type="component" value="Unassembled WGS sequence"/>
</dbReference>
<organism evidence="1 2">
    <name type="scientific">Aeromonas veronii</name>
    <dbReference type="NCBI Taxonomy" id="654"/>
    <lineage>
        <taxon>Bacteria</taxon>
        <taxon>Pseudomonadati</taxon>
        <taxon>Pseudomonadota</taxon>
        <taxon>Gammaproteobacteria</taxon>
        <taxon>Aeromonadales</taxon>
        <taxon>Aeromonadaceae</taxon>
        <taxon>Aeromonas</taxon>
    </lineage>
</organism>
<reference evidence="1" key="2">
    <citation type="journal article" date="2019" name="PLoS ONE">
        <title>Identification and characterization of putative Aeromonas spp. T3SS effectors.</title>
        <authorList>
            <person name="Rangel L.T."/>
            <person name="Marden J."/>
            <person name="Colston S."/>
            <person name="Setubal J.C."/>
            <person name="Graf J."/>
            <person name="Gogarten J.P."/>
        </authorList>
    </citation>
    <scope>NUCLEOTIDE SEQUENCE</scope>
    <source>
        <strain evidence="1">BAQ071013-135</strain>
    </source>
</reference>
<dbReference type="EMBL" id="PDXJ01000025">
    <property type="protein sequence ID" value="TND52000.1"/>
    <property type="molecule type" value="Genomic_DNA"/>
</dbReference>
<dbReference type="AlphaFoldDB" id="A0AAX2UPW3"/>
<proteinExistence type="predicted"/>